<dbReference type="RefSeq" id="WP_190132327.1">
    <property type="nucleotide sequence ID" value="NZ_BNBD01000014.1"/>
</dbReference>
<protein>
    <recommendedName>
        <fullName evidence="4">Pyrroloquinoline-quinone synthase</fullName>
    </recommendedName>
</protein>
<dbReference type="GO" id="GO:0016491">
    <property type="term" value="F:oxidoreductase activity"/>
    <property type="evidence" value="ECO:0007669"/>
    <property type="project" value="UniProtKB-KW"/>
</dbReference>
<keyword evidence="3" id="KW-1185">Reference proteome</keyword>
<reference evidence="2" key="1">
    <citation type="journal article" date="2014" name="Int. J. Syst. Evol. Microbiol.">
        <title>Complete genome sequence of Corynebacterium casei LMG S-19264T (=DSM 44701T), isolated from a smear-ripened cheese.</title>
        <authorList>
            <consortium name="US DOE Joint Genome Institute (JGI-PGF)"/>
            <person name="Walter F."/>
            <person name="Albersmeier A."/>
            <person name="Kalinowski J."/>
            <person name="Ruckert C."/>
        </authorList>
    </citation>
    <scope>NUCLEOTIDE SEQUENCE</scope>
    <source>
        <strain evidence="2">JCM 4059</strain>
    </source>
</reference>
<evidence type="ECO:0000313" key="3">
    <source>
        <dbReference type="Proteomes" id="UP000638313"/>
    </source>
</evidence>
<dbReference type="SUPFAM" id="SSF48613">
    <property type="entry name" value="Heme oxygenase-like"/>
    <property type="match status" value="1"/>
</dbReference>
<dbReference type="Gene3D" id="1.20.910.10">
    <property type="entry name" value="Heme oxygenase-like"/>
    <property type="match status" value="1"/>
</dbReference>
<accession>A0A919B7C9</accession>
<organism evidence="2 3">
    <name type="scientific">Streptomyces mashuensis</name>
    <dbReference type="NCBI Taxonomy" id="33904"/>
    <lineage>
        <taxon>Bacteria</taxon>
        <taxon>Bacillati</taxon>
        <taxon>Actinomycetota</taxon>
        <taxon>Actinomycetes</taxon>
        <taxon>Kitasatosporales</taxon>
        <taxon>Streptomycetaceae</taxon>
        <taxon>Streptomyces</taxon>
    </lineage>
</organism>
<dbReference type="InterPro" id="IPR039068">
    <property type="entry name" value="PqqC-like"/>
</dbReference>
<dbReference type="AlphaFoldDB" id="A0A919B7C9"/>
<dbReference type="Pfam" id="PF14518">
    <property type="entry name" value="Haem_oxygenas_2"/>
    <property type="match status" value="1"/>
</dbReference>
<dbReference type="SMART" id="SM01236">
    <property type="entry name" value="Haem_oxygenase_2"/>
    <property type="match status" value="1"/>
</dbReference>
<dbReference type="PANTHER" id="PTHR40279">
    <property type="entry name" value="PQQC-LIKE PROTEIN"/>
    <property type="match status" value="1"/>
</dbReference>
<dbReference type="InterPro" id="IPR016084">
    <property type="entry name" value="Haem_Oase-like_multi-hlx"/>
</dbReference>
<name>A0A919B7C9_9ACTN</name>
<reference evidence="2" key="2">
    <citation type="submission" date="2020-09" db="EMBL/GenBank/DDBJ databases">
        <authorList>
            <person name="Sun Q."/>
            <person name="Ohkuma M."/>
        </authorList>
    </citation>
    <scope>NUCLEOTIDE SEQUENCE</scope>
    <source>
        <strain evidence="2">JCM 4059</strain>
    </source>
</reference>
<sequence length="261" mass="29379">MSATAFVDELEGIIAERKKMTSPLYQTILEGKATHRLLQTFVIQRWPIKSWWTRNLMGVGMRADDLDLRRSFIENAYEEETGGLTNSKRHVETFEDFGRAVGVDPASLPHAELYPETIAVIEHNKNACNNTNVHFTVGAASVLLLMEGQPPITNSAGHSMMAVMRDVYRLPRRGYEFFVHHASSDAGQDGVSDLEDEHTAPLRELLTRYCDTPQRRADAKESLLQAIELRHRHFDAIYERAYDPAEPVFVYSGDGDGNGDA</sequence>
<comment type="caution">
    <text evidence="2">The sequence shown here is derived from an EMBL/GenBank/DDBJ whole genome shotgun (WGS) entry which is preliminary data.</text>
</comment>
<keyword evidence="1" id="KW-0560">Oxidoreductase</keyword>
<dbReference type="Proteomes" id="UP000638313">
    <property type="component" value="Unassembled WGS sequence"/>
</dbReference>
<dbReference type="PANTHER" id="PTHR40279:SF3">
    <property type="entry name" value="4-AMINOBENZOATE SYNTHASE"/>
    <property type="match status" value="1"/>
</dbReference>
<proteinExistence type="predicted"/>
<evidence type="ECO:0000313" key="2">
    <source>
        <dbReference type="EMBL" id="GHF65671.1"/>
    </source>
</evidence>
<evidence type="ECO:0000256" key="1">
    <source>
        <dbReference type="ARBA" id="ARBA00023002"/>
    </source>
</evidence>
<gene>
    <name evidence="2" type="ORF">GCM10010218_54000</name>
</gene>
<dbReference type="EMBL" id="BNBD01000014">
    <property type="protein sequence ID" value="GHF65671.1"/>
    <property type="molecule type" value="Genomic_DNA"/>
</dbReference>
<evidence type="ECO:0008006" key="4">
    <source>
        <dbReference type="Google" id="ProtNLM"/>
    </source>
</evidence>